<dbReference type="GO" id="GO:0004252">
    <property type="term" value="F:serine-type endopeptidase activity"/>
    <property type="evidence" value="ECO:0007669"/>
    <property type="project" value="UniProtKB-UniRule"/>
</dbReference>
<evidence type="ECO:0000313" key="9">
    <source>
        <dbReference type="EMBL" id="CAA9228646.1"/>
    </source>
</evidence>
<evidence type="ECO:0000256" key="7">
    <source>
        <dbReference type="SAM" id="Phobius"/>
    </source>
</evidence>
<feature type="transmembrane region" description="Helical" evidence="7">
    <location>
        <begin position="12"/>
        <end position="28"/>
    </location>
</feature>
<dbReference type="GO" id="GO:0006508">
    <property type="term" value="P:proteolysis"/>
    <property type="evidence" value="ECO:0007669"/>
    <property type="project" value="UniProtKB-KW"/>
</dbReference>
<name>A0A6J4HMU5_9BACT</name>
<feature type="domain" description="Peptidase S8/S53" evidence="8">
    <location>
        <begin position="201"/>
        <end position="421"/>
    </location>
</feature>
<evidence type="ECO:0000256" key="6">
    <source>
        <dbReference type="SAM" id="MobiDB-lite"/>
    </source>
</evidence>
<organism evidence="9">
    <name type="scientific">uncultured Chthoniobacterales bacterium</name>
    <dbReference type="NCBI Taxonomy" id="1836801"/>
    <lineage>
        <taxon>Bacteria</taxon>
        <taxon>Pseudomonadati</taxon>
        <taxon>Verrucomicrobiota</taxon>
        <taxon>Spartobacteria</taxon>
        <taxon>Chthoniobacterales</taxon>
        <taxon>environmental samples</taxon>
    </lineage>
</organism>
<dbReference type="PROSITE" id="PS00137">
    <property type="entry name" value="SUBTILASE_HIS"/>
    <property type="match status" value="1"/>
</dbReference>
<dbReference type="PANTHER" id="PTHR43806">
    <property type="entry name" value="PEPTIDASE S8"/>
    <property type="match status" value="1"/>
</dbReference>
<dbReference type="InterPro" id="IPR015500">
    <property type="entry name" value="Peptidase_S8_subtilisin-rel"/>
</dbReference>
<dbReference type="SUPFAM" id="SSF52743">
    <property type="entry name" value="Subtilisin-like"/>
    <property type="match status" value="1"/>
</dbReference>
<evidence type="ECO:0000256" key="2">
    <source>
        <dbReference type="ARBA" id="ARBA00022670"/>
    </source>
</evidence>
<keyword evidence="2 5" id="KW-0645">Protease</keyword>
<dbReference type="InterPro" id="IPR023827">
    <property type="entry name" value="Peptidase_S8_Asp-AS"/>
</dbReference>
<keyword evidence="4 5" id="KW-0720">Serine protease</keyword>
<dbReference type="InterPro" id="IPR022398">
    <property type="entry name" value="Peptidase_S8_His-AS"/>
</dbReference>
<dbReference type="EMBL" id="CADCTA010000049">
    <property type="protein sequence ID" value="CAA9228646.1"/>
    <property type="molecule type" value="Genomic_DNA"/>
</dbReference>
<dbReference type="Pfam" id="PF00082">
    <property type="entry name" value="Peptidase_S8"/>
    <property type="match status" value="1"/>
</dbReference>
<evidence type="ECO:0000256" key="1">
    <source>
        <dbReference type="ARBA" id="ARBA00011073"/>
    </source>
</evidence>
<proteinExistence type="inferred from homology"/>
<keyword evidence="7" id="KW-0472">Membrane</keyword>
<dbReference type="PROSITE" id="PS51892">
    <property type="entry name" value="SUBTILASE"/>
    <property type="match status" value="1"/>
</dbReference>
<feature type="active site" description="Charge relay system" evidence="5">
    <location>
        <position position="210"/>
    </location>
</feature>
<dbReference type="Gene3D" id="3.40.50.200">
    <property type="entry name" value="Peptidase S8/S53 domain"/>
    <property type="match status" value="1"/>
</dbReference>
<sequence>MKIPLRFTTTPLIGILVGAMLLGLWSSLAPRNTGEQGRAIGDRSVESGAVARGAADPRRPTLAPSPAAKPTSVAAPKHDALLDSLRSKLQAPNVVPGEALLTFRDAEARERFASQAAARGLEIVAEIPQLNAARVRYHRLEDLRDSIAGNGSDYASVEGNLWLSIPGASPAPDPNNQGGRAPFGQAMMQAINAAGDRTQWGRDVTVAVLDTGVLLHPTFAAGQITHLDLVGDGQSFHSHGTSVASLIGGQNPQAPGVAPAAQILDVRVANAEGYSVGSTLAQGIIAATDRGAKVINISLGGYGDSAMLGQAVNYAFQRGAVVVAAAGNDAYGQLAIPAAYEGVISVGSVDANNRQAYFSNAGAGLDLAAPGVGVVSAWETDKVAFVSGTSQSSALVSAAAASYLAWGVPPQQVAARLKTDARPAFNASGVAIGPGILMIKPPSGR</sequence>
<accession>A0A6J4HMU5</accession>
<keyword evidence="3 5" id="KW-0378">Hydrolase</keyword>
<evidence type="ECO:0000259" key="8">
    <source>
        <dbReference type="Pfam" id="PF00082"/>
    </source>
</evidence>
<gene>
    <name evidence="9" type="ORF">AVDCRST_MAG42-1000</name>
</gene>
<comment type="similarity">
    <text evidence="1 5">Belongs to the peptidase S8 family.</text>
</comment>
<feature type="active site" description="Charge relay system" evidence="5">
    <location>
        <position position="390"/>
    </location>
</feature>
<feature type="region of interest" description="Disordered" evidence="6">
    <location>
        <begin position="33"/>
        <end position="75"/>
    </location>
</feature>
<evidence type="ECO:0000256" key="3">
    <source>
        <dbReference type="ARBA" id="ARBA00022801"/>
    </source>
</evidence>
<dbReference type="AlphaFoldDB" id="A0A6J4HMU5"/>
<evidence type="ECO:0000256" key="4">
    <source>
        <dbReference type="ARBA" id="ARBA00022825"/>
    </source>
</evidence>
<dbReference type="PRINTS" id="PR00723">
    <property type="entry name" value="SUBTILISIN"/>
</dbReference>
<dbReference type="InterPro" id="IPR000209">
    <property type="entry name" value="Peptidase_S8/S53_dom"/>
</dbReference>
<dbReference type="InterPro" id="IPR050131">
    <property type="entry name" value="Peptidase_S8_subtilisin-like"/>
</dbReference>
<reference evidence="9" key="1">
    <citation type="submission" date="2020-02" db="EMBL/GenBank/DDBJ databases">
        <authorList>
            <person name="Meier V. D."/>
        </authorList>
    </citation>
    <scope>NUCLEOTIDE SEQUENCE</scope>
    <source>
        <strain evidence="9">AVDCRST_MAG42</strain>
    </source>
</reference>
<evidence type="ECO:0000256" key="5">
    <source>
        <dbReference type="PROSITE-ProRule" id="PRU01240"/>
    </source>
</evidence>
<dbReference type="InterPro" id="IPR036852">
    <property type="entry name" value="Peptidase_S8/S53_dom_sf"/>
</dbReference>
<feature type="active site" description="Charge relay system" evidence="5">
    <location>
        <position position="239"/>
    </location>
</feature>
<dbReference type="PROSITE" id="PS00136">
    <property type="entry name" value="SUBTILASE_ASP"/>
    <property type="match status" value="1"/>
</dbReference>
<dbReference type="PANTHER" id="PTHR43806:SF11">
    <property type="entry name" value="CEREVISIN-RELATED"/>
    <property type="match status" value="1"/>
</dbReference>
<keyword evidence="7" id="KW-0812">Transmembrane</keyword>
<keyword evidence="7" id="KW-1133">Transmembrane helix</keyword>
<protein>
    <recommendedName>
        <fullName evidence="8">Peptidase S8/S53 domain-containing protein</fullName>
    </recommendedName>
</protein>